<dbReference type="SUPFAM" id="SSF53850">
    <property type="entry name" value="Periplasmic binding protein-like II"/>
    <property type="match status" value="1"/>
</dbReference>
<evidence type="ECO:0000256" key="1">
    <source>
        <dbReference type="ARBA" id="ARBA00004418"/>
    </source>
</evidence>
<accession>A3K495</accession>
<proteinExistence type="inferred from homology"/>
<evidence type="ECO:0000313" key="8">
    <source>
        <dbReference type="Proteomes" id="UP000005713"/>
    </source>
</evidence>
<sequence>MRLGFRLVVSIALAAAVSPANAEEFTYGSWPASTDWLNTTALPRAFAQIEEETGGDVTWNLISGGQLAGGKETFSAIQDGLMDAGFGFAPYAPNLLPSISMLYGTVVAGEDPVVAAGAATETILLHCPSCLDEAKAIEQLPLGMFAASPYVLMCREPIASVADLKGKRIRASGSTQNMLAIAGASVVSASLADAVSLLQRGGLDCVAGAGGWMKTYGYSDFAKYVTDFSFGVTAPAIGLQLGTAAWERMTPEGRLATLRAAPIVTAEMTINNFVLDNQKTIDAEIANNGVQMVEVGDDFAKLMADYQVDEAKINADRARDLGVEDPEAIQKAYAAAVEKWRGLAPEIGTDVDAFADVLWTEVYSKLDPESL</sequence>
<dbReference type="InterPro" id="IPR018389">
    <property type="entry name" value="DctP_fam"/>
</dbReference>
<evidence type="ECO:0000256" key="2">
    <source>
        <dbReference type="ARBA" id="ARBA00009023"/>
    </source>
</evidence>
<dbReference type="eggNOG" id="COG1638">
    <property type="taxonomic scope" value="Bacteria"/>
</dbReference>
<evidence type="ECO:0000256" key="4">
    <source>
        <dbReference type="ARBA" id="ARBA00022729"/>
    </source>
</evidence>
<keyword evidence="8" id="KW-1185">Reference proteome</keyword>
<dbReference type="AlphaFoldDB" id="A3K495"/>
<evidence type="ECO:0000256" key="5">
    <source>
        <dbReference type="ARBA" id="ARBA00022764"/>
    </source>
</evidence>
<dbReference type="Proteomes" id="UP000005713">
    <property type="component" value="Unassembled WGS sequence"/>
</dbReference>
<gene>
    <name evidence="7" type="ORF">SSE37_01035</name>
</gene>
<reference evidence="7 8" key="1">
    <citation type="submission" date="2006-06" db="EMBL/GenBank/DDBJ databases">
        <authorList>
            <person name="Moran M.A."/>
            <person name="Ferriera S."/>
            <person name="Johnson J."/>
            <person name="Kravitz S."/>
            <person name="Beeson K."/>
            <person name="Sutton G."/>
            <person name="Rogers Y.-H."/>
            <person name="Friedman R."/>
            <person name="Frazier M."/>
            <person name="Venter J.C."/>
        </authorList>
    </citation>
    <scope>NUCLEOTIDE SEQUENCE [LARGE SCALE GENOMIC DNA]</scope>
    <source>
        <strain evidence="7 8">E-37</strain>
    </source>
</reference>
<dbReference type="InterPro" id="IPR038404">
    <property type="entry name" value="TRAP_DctP_sf"/>
</dbReference>
<dbReference type="Gene3D" id="3.40.190.170">
    <property type="entry name" value="Bacterial extracellular solute-binding protein, family 7"/>
    <property type="match status" value="1"/>
</dbReference>
<evidence type="ECO:0000256" key="3">
    <source>
        <dbReference type="ARBA" id="ARBA00022448"/>
    </source>
</evidence>
<protein>
    <submittedName>
        <fullName evidence="7">TRAP-T family transporter, DctP (Periplasmic binding) subunit</fullName>
    </submittedName>
</protein>
<comment type="similarity">
    <text evidence="2">Belongs to the bacterial solute-binding protein 7 family.</text>
</comment>
<dbReference type="PANTHER" id="PTHR33376">
    <property type="match status" value="1"/>
</dbReference>
<name>A3K495_SAGS3</name>
<comment type="caution">
    <text evidence="7">The sequence shown here is derived from an EMBL/GenBank/DDBJ whole genome shotgun (WGS) entry which is preliminary data.</text>
</comment>
<keyword evidence="4 6" id="KW-0732">Signal</keyword>
<dbReference type="OrthoDB" id="7239472at2"/>
<dbReference type="PANTHER" id="PTHR33376:SF7">
    <property type="entry name" value="C4-DICARBOXYLATE-BINDING PROTEIN DCTB"/>
    <property type="match status" value="1"/>
</dbReference>
<keyword evidence="5" id="KW-0574">Periplasm</keyword>
<keyword evidence="3" id="KW-0813">Transport</keyword>
<dbReference type="GO" id="GO:0055085">
    <property type="term" value="P:transmembrane transport"/>
    <property type="evidence" value="ECO:0007669"/>
    <property type="project" value="InterPro"/>
</dbReference>
<dbReference type="Pfam" id="PF03480">
    <property type="entry name" value="DctP"/>
    <property type="match status" value="1"/>
</dbReference>
<organism evidence="7 8">
    <name type="scientific">Sagittula stellata (strain ATCC 700073 / DSM 11524 / E-37)</name>
    <dbReference type="NCBI Taxonomy" id="388399"/>
    <lineage>
        <taxon>Bacteria</taxon>
        <taxon>Pseudomonadati</taxon>
        <taxon>Pseudomonadota</taxon>
        <taxon>Alphaproteobacteria</taxon>
        <taxon>Rhodobacterales</taxon>
        <taxon>Roseobacteraceae</taxon>
        <taxon>Sagittula</taxon>
    </lineage>
</organism>
<dbReference type="GO" id="GO:0042597">
    <property type="term" value="C:periplasmic space"/>
    <property type="evidence" value="ECO:0007669"/>
    <property type="project" value="UniProtKB-SubCell"/>
</dbReference>
<comment type="subcellular location">
    <subcellularLocation>
        <location evidence="1">Periplasm</location>
    </subcellularLocation>
</comment>
<dbReference type="RefSeq" id="WP_005859413.1">
    <property type="nucleotide sequence ID" value="NZ_AAYA01000007.1"/>
</dbReference>
<feature type="chain" id="PRO_5002655204" evidence="6">
    <location>
        <begin position="23"/>
        <end position="371"/>
    </location>
</feature>
<dbReference type="EMBL" id="AAYA01000007">
    <property type="protein sequence ID" value="EBA07794.1"/>
    <property type="molecule type" value="Genomic_DNA"/>
</dbReference>
<evidence type="ECO:0000313" key="7">
    <source>
        <dbReference type="EMBL" id="EBA07794.1"/>
    </source>
</evidence>
<feature type="signal peptide" evidence="6">
    <location>
        <begin position="1"/>
        <end position="22"/>
    </location>
</feature>
<evidence type="ECO:0000256" key="6">
    <source>
        <dbReference type="SAM" id="SignalP"/>
    </source>
</evidence>